<sequence>MAVSALRPRRPSSTGRSPEAPSPYPPLSLLRQAWLDVSFVHWEVDPAAVAPLLPPGTRPDTLDGVTYAGLVAFRVPSSLVAGAVPTGAFGEVNVRLYSVDERGRRGVVFLTMDADSAPLVAAARAVTGLPYVWSDVSVRGGPGGPGPGGRRAGAVERRFPGTAHGSWSLDVGDPVPEPGPLERFLTARWGLHTRHLGRTRWVQIHHQPWPLHRARLRHLDGDLLTAAGVEPLTGEPASVLWSPGLTCELLPFPV</sequence>
<dbReference type="Proteomes" id="UP000806528">
    <property type="component" value="Unassembled WGS sequence"/>
</dbReference>
<feature type="region of interest" description="Disordered" evidence="1">
    <location>
        <begin position="1"/>
        <end position="24"/>
    </location>
</feature>
<reference evidence="2 3" key="1">
    <citation type="submission" date="2020-09" db="EMBL/GenBank/DDBJ databases">
        <title>Diversity and distribution of actinomycetes associated with coral in the coast of Hainan.</title>
        <authorList>
            <person name="Li F."/>
        </authorList>
    </citation>
    <scope>NUCLEOTIDE SEQUENCE [LARGE SCALE GENOMIC DNA]</scope>
    <source>
        <strain evidence="2 3">HNM0947</strain>
    </source>
</reference>
<dbReference type="RefSeq" id="WP_193123954.1">
    <property type="nucleotide sequence ID" value="NZ_JADBGI010000023.1"/>
</dbReference>
<dbReference type="Gene3D" id="2.40.400.10">
    <property type="entry name" value="Acetoacetate decarboxylase-like"/>
    <property type="match status" value="1"/>
</dbReference>
<evidence type="ECO:0000313" key="2">
    <source>
        <dbReference type="EMBL" id="MBE3001360.1"/>
    </source>
</evidence>
<dbReference type="Pfam" id="PF09844">
    <property type="entry name" value="DUF2071"/>
    <property type="match status" value="1"/>
</dbReference>
<dbReference type="SUPFAM" id="SSF160104">
    <property type="entry name" value="Acetoacetate decarboxylase-like"/>
    <property type="match status" value="1"/>
</dbReference>
<name>A0ABR9PBZ1_9ACTN</name>
<organism evidence="2 3">
    <name type="scientific">Nocardiopsis coralli</name>
    <dbReference type="NCBI Taxonomy" id="2772213"/>
    <lineage>
        <taxon>Bacteria</taxon>
        <taxon>Bacillati</taxon>
        <taxon>Actinomycetota</taxon>
        <taxon>Actinomycetes</taxon>
        <taxon>Streptosporangiales</taxon>
        <taxon>Nocardiopsidaceae</taxon>
        <taxon>Nocardiopsis</taxon>
    </lineage>
</organism>
<dbReference type="PANTHER" id="PTHR39186">
    <property type="entry name" value="DUF2071 FAMILY PROTEIN"/>
    <property type="match status" value="1"/>
</dbReference>
<dbReference type="PANTHER" id="PTHR39186:SF1">
    <property type="entry name" value="DUF2071 DOMAIN-CONTAINING PROTEIN"/>
    <property type="match status" value="1"/>
</dbReference>
<evidence type="ECO:0000256" key="1">
    <source>
        <dbReference type="SAM" id="MobiDB-lite"/>
    </source>
</evidence>
<dbReference type="InterPro" id="IPR023375">
    <property type="entry name" value="ADC_dom_sf"/>
</dbReference>
<comment type="caution">
    <text evidence="2">The sequence shown here is derived from an EMBL/GenBank/DDBJ whole genome shotgun (WGS) entry which is preliminary data.</text>
</comment>
<dbReference type="EMBL" id="JADBGI010000023">
    <property type="protein sequence ID" value="MBE3001360.1"/>
    <property type="molecule type" value="Genomic_DNA"/>
</dbReference>
<dbReference type="InterPro" id="IPR018644">
    <property type="entry name" value="DUF2071"/>
</dbReference>
<gene>
    <name evidence="2" type="ORF">IDM40_22085</name>
</gene>
<proteinExistence type="predicted"/>
<keyword evidence="3" id="KW-1185">Reference proteome</keyword>
<evidence type="ECO:0000313" key="3">
    <source>
        <dbReference type="Proteomes" id="UP000806528"/>
    </source>
</evidence>
<protein>
    <submittedName>
        <fullName evidence="2">DUF2071 domain-containing protein</fullName>
    </submittedName>
</protein>
<accession>A0ABR9PBZ1</accession>